<accession>A0A7C4XTT3</accession>
<dbReference type="SUPFAM" id="SSF58104">
    <property type="entry name" value="Methyl-accepting chemotaxis protein (MCP) signaling domain"/>
    <property type="match status" value="1"/>
</dbReference>
<dbReference type="EMBL" id="DTHV01000027">
    <property type="protein sequence ID" value="HGW59998.1"/>
    <property type="molecule type" value="Genomic_DNA"/>
</dbReference>
<gene>
    <name evidence="1" type="ORF">ENV82_00925</name>
</gene>
<organism evidence="1">
    <name type="scientific">Caldisericum exile</name>
    <dbReference type="NCBI Taxonomy" id="693075"/>
    <lineage>
        <taxon>Bacteria</taxon>
        <taxon>Pseudomonadati</taxon>
        <taxon>Caldisericota/Cryosericota group</taxon>
        <taxon>Caldisericota</taxon>
        <taxon>Caldisericia</taxon>
        <taxon>Caldisericales</taxon>
        <taxon>Caldisericaceae</taxon>
        <taxon>Caldisericum</taxon>
    </lineage>
</organism>
<dbReference type="AlphaFoldDB" id="A0A7C4XTT3"/>
<protein>
    <recommendedName>
        <fullName evidence="2">Methyl-accepting transducer domain-containing protein</fullName>
    </recommendedName>
</protein>
<proteinExistence type="predicted"/>
<name>A0A7C4XTT3_9BACT</name>
<comment type="caution">
    <text evidence="1">The sequence shown here is derived from an EMBL/GenBank/DDBJ whole genome shotgun (WGS) entry which is preliminary data.</text>
</comment>
<evidence type="ECO:0000313" key="1">
    <source>
        <dbReference type="EMBL" id="HGW59998.1"/>
    </source>
</evidence>
<evidence type="ECO:0008006" key="2">
    <source>
        <dbReference type="Google" id="ProtNLM"/>
    </source>
</evidence>
<reference evidence="1" key="1">
    <citation type="journal article" date="2020" name="mSystems">
        <title>Genome- and Community-Level Interaction Insights into Carbon Utilization and Element Cycling Functions of Hydrothermarchaeota in Hydrothermal Sediment.</title>
        <authorList>
            <person name="Zhou Z."/>
            <person name="Liu Y."/>
            <person name="Xu W."/>
            <person name="Pan J."/>
            <person name="Luo Z.H."/>
            <person name="Li M."/>
        </authorList>
    </citation>
    <scope>NUCLEOTIDE SEQUENCE [LARGE SCALE GENOMIC DNA]</scope>
    <source>
        <strain evidence="1">SpSt-794</strain>
    </source>
</reference>
<sequence length="445" mass="51617">MFEVIRLWGLTKKLASQVKLEDKKKEEEQQVQSFVSENIPLLKAKGEEIISHLGEEEQRELKMTIEALEGFLSDENKEGILQVLSLSYSLLFQLIAAWEKRKNSFAGINFIKENICPFCVMKDIVVDFLSSTRSEMLKKVTAFLSESKTLKENIDKMNDFIVERLGELAESRENVKKSWEKDKDLTEKLYSSTNTILDKFKSSMDFYYNELNEVVQLIQEVEEVFSKMKVFSFNLGIEATKSQNKALKVIAAEFQKMVKVIEQMNVNISNRVSKSISFASINKNEVMQQIEEFANFINLSIEIKRENEEVQHNLQNAFYDIMNEINEIQEENKKDVFDFFKIAQEININLEIVGHLYDILDVFVSVKADKTHDSIGGKLGLCMHQDEKMEVYRSILGMIETKATTQMEKDMIQELYKKYQVKPLSDSSTKSEEVFHFSEEGVILF</sequence>